<keyword evidence="1" id="KW-0175">Coiled coil</keyword>
<dbReference type="Gene3D" id="3.30.565.10">
    <property type="entry name" value="Histidine kinase-like ATPase, C-terminal domain"/>
    <property type="match status" value="1"/>
</dbReference>
<dbReference type="AlphaFoldDB" id="A0A9D1Q0R5"/>
<keyword evidence="2" id="KW-1133">Transmembrane helix</keyword>
<accession>A0A9D1Q0R5</accession>
<feature type="transmembrane region" description="Helical" evidence="2">
    <location>
        <begin position="59"/>
        <end position="81"/>
    </location>
</feature>
<dbReference type="Proteomes" id="UP000823990">
    <property type="component" value="Unassembled WGS sequence"/>
</dbReference>
<dbReference type="InterPro" id="IPR036890">
    <property type="entry name" value="HATPase_C_sf"/>
</dbReference>
<organism evidence="4 5">
    <name type="scientific">Candidatus Protoclostridium stercorigallinarum</name>
    <dbReference type="NCBI Taxonomy" id="2838741"/>
    <lineage>
        <taxon>Bacteria</taxon>
        <taxon>Bacillati</taxon>
        <taxon>Bacillota</taxon>
        <taxon>Clostridia</taxon>
        <taxon>Candidatus Protoclostridium</taxon>
    </lineage>
</organism>
<feature type="transmembrane region" description="Helical" evidence="2">
    <location>
        <begin position="140"/>
        <end position="160"/>
    </location>
</feature>
<reference evidence="4" key="2">
    <citation type="submission" date="2021-04" db="EMBL/GenBank/DDBJ databases">
        <authorList>
            <person name="Gilroy R."/>
        </authorList>
    </citation>
    <scope>NUCLEOTIDE SEQUENCE</scope>
    <source>
        <strain evidence="4">12435</strain>
    </source>
</reference>
<feature type="transmembrane region" description="Helical" evidence="2">
    <location>
        <begin position="109"/>
        <end position="128"/>
    </location>
</feature>
<dbReference type="InterPro" id="IPR032834">
    <property type="entry name" value="NatK-like_C"/>
</dbReference>
<dbReference type="EMBL" id="DXHS01000066">
    <property type="protein sequence ID" value="HIW02460.1"/>
    <property type="molecule type" value="Genomic_DNA"/>
</dbReference>
<evidence type="ECO:0000256" key="1">
    <source>
        <dbReference type="SAM" id="Coils"/>
    </source>
</evidence>
<feature type="coiled-coil region" evidence="1">
    <location>
        <begin position="232"/>
        <end position="266"/>
    </location>
</feature>
<gene>
    <name evidence="4" type="ORF">H9892_03890</name>
</gene>
<feature type="transmembrane region" description="Helical" evidence="2">
    <location>
        <begin position="205"/>
        <end position="227"/>
    </location>
</feature>
<evidence type="ECO:0000259" key="3">
    <source>
        <dbReference type="Pfam" id="PF14501"/>
    </source>
</evidence>
<evidence type="ECO:0000256" key="2">
    <source>
        <dbReference type="SAM" id="Phobius"/>
    </source>
</evidence>
<protein>
    <submittedName>
        <fullName evidence="4">GHKL domain-containing protein</fullName>
    </submittedName>
</protein>
<evidence type="ECO:0000313" key="4">
    <source>
        <dbReference type="EMBL" id="HIW02460.1"/>
    </source>
</evidence>
<feature type="transmembrane region" description="Helical" evidence="2">
    <location>
        <begin position="181"/>
        <end position="199"/>
    </location>
</feature>
<name>A0A9D1Q0R5_9FIRM</name>
<dbReference type="SUPFAM" id="SSF55874">
    <property type="entry name" value="ATPase domain of HSP90 chaperone/DNA topoisomerase II/histidine kinase"/>
    <property type="match status" value="1"/>
</dbReference>
<dbReference type="CDD" id="cd16935">
    <property type="entry name" value="HATPase_AgrC-ComD-like"/>
    <property type="match status" value="1"/>
</dbReference>
<keyword evidence="2" id="KW-0812">Transmembrane</keyword>
<comment type="caution">
    <text evidence="4">The sequence shown here is derived from an EMBL/GenBank/DDBJ whole genome shotgun (WGS) entry which is preliminary data.</text>
</comment>
<reference evidence="4" key="1">
    <citation type="journal article" date="2021" name="PeerJ">
        <title>Extensive microbial diversity within the chicken gut microbiome revealed by metagenomics and culture.</title>
        <authorList>
            <person name="Gilroy R."/>
            <person name="Ravi A."/>
            <person name="Getino M."/>
            <person name="Pursley I."/>
            <person name="Horton D.L."/>
            <person name="Alikhan N.F."/>
            <person name="Baker D."/>
            <person name="Gharbi K."/>
            <person name="Hall N."/>
            <person name="Watson M."/>
            <person name="Adriaenssens E.M."/>
            <person name="Foster-Nyarko E."/>
            <person name="Jarju S."/>
            <person name="Secka A."/>
            <person name="Antonio M."/>
            <person name="Oren A."/>
            <person name="Chaudhuri R.R."/>
            <person name="La Ragione R."/>
            <person name="Hildebrand F."/>
            <person name="Pallen M.J."/>
        </authorList>
    </citation>
    <scope>NUCLEOTIDE SEQUENCE</scope>
    <source>
        <strain evidence="4">12435</strain>
    </source>
</reference>
<feature type="transmembrane region" description="Helical" evidence="2">
    <location>
        <begin position="6"/>
        <end position="28"/>
    </location>
</feature>
<feature type="domain" description="Sensor histidine kinase NatK-like C-terminal" evidence="3">
    <location>
        <begin position="340"/>
        <end position="441"/>
    </location>
</feature>
<evidence type="ECO:0000313" key="5">
    <source>
        <dbReference type="Proteomes" id="UP000823990"/>
    </source>
</evidence>
<proteinExistence type="predicted"/>
<keyword evidence="2" id="KW-0472">Membrane</keyword>
<dbReference type="Pfam" id="PF14501">
    <property type="entry name" value="HATPase_c_5"/>
    <property type="match status" value="1"/>
</dbReference>
<feature type="transmembrane region" description="Helical" evidence="2">
    <location>
        <begin position="35"/>
        <end position="53"/>
    </location>
</feature>
<sequence length="446" mass="49866">MYEISYLFFYRPVFMFELLAASLLFLVYLKPRRGFGWRAAACVAACFAFSFAMPVVSYDAIYCSVLFLAMFAFSVAAWCFVFDERVLTVVFCCIAGYTVQHIAHEICELLLLAFNAGGAMASGVYSSANPFFGDDWLSVFLYIADMHVFAAVYAFFHIVAKRRMRGNVSIRLKASTMAPLVAFKLLLNVFFSALGIYTLTEDMNAVGQILIHVFNIASCIAAMIVLFEIPRRKKAETELVMLEKLYKRGEMQYREAKENHEQMNMKYHDIKHLLGTLKERRAADDEIAQISKLVGSYENTYSTASYALNVVLGEKSAVCRGNGIDFSCIADASRLGFMSETDIYVLFGNILDNAIEAVLALPEGERTIGMLLKNSGELVYVTVYNGFGGELRFDRGLPVTTKADADSHGYGLKSVKRITEKYDGEMHLSAKNGIFELSLVFQSVAE</sequence>